<name>A0A1E3K4B9_9TREE</name>
<feature type="compositionally biased region" description="Low complexity" evidence="5">
    <location>
        <begin position="426"/>
        <end position="437"/>
    </location>
</feature>
<protein>
    <recommendedName>
        <fullName evidence="9">DUF803-domain-containing protein</fullName>
    </recommendedName>
</protein>
<evidence type="ECO:0000256" key="1">
    <source>
        <dbReference type="ARBA" id="ARBA00004141"/>
    </source>
</evidence>
<dbReference type="EMBL" id="MEKH01000005">
    <property type="protein sequence ID" value="ODO07929.1"/>
    <property type="molecule type" value="Genomic_DNA"/>
</dbReference>
<keyword evidence="4 6" id="KW-0472">Membrane</keyword>
<dbReference type="GO" id="GO:0015095">
    <property type="term" value="F:magnesium ion transmembrane transporter activity"/>
    <property type="evidence" value="ECO:0007669"/>
    <property type="project" value="InterPro"/>
</dbReference>
<comment type="subcellular location">
    <subcellularLocation>
        <location evidence="1">Membrane</location>
        <topology evidence="1">Multi-pass membrane protein</topology>
    </subcellularLocation>
</comment>
<dbReference type="AlphaFoldDB" id="A0A1E3K4B9"/>
<feature type="compositionally biased region" description="Acidic residues" evidence="5">
    <location>
        <begin position="407"/>
        <end position="418"/>
    </location>
</feature>
<feature type="transmembrane region" description="Helical" evidence="6">
    <location>
        <begin position="89"/>
        <end position="110"/>
    </location>
</feature>
<accession>A0A1E3K4B9</accession>
<evidence type="ECO:0000256" key="4">
    <source>
        <dbReference type="ARBA" id="ARBA00023136"/>
    </source>
</evidence>
<feature type="transmembrane region" description="Helical" evidence="6">
    <location>
        <begin position="6"/>
        <end position="26"/>
    </location>
</feature>
<feature type="compositionally biased region" description="Basic and acidic residues" evidence="5">
    <location>
        <begin position="440"/>
        <end position="450"/>
    </location>
</feature>
<reference evidence="7 8" key="1">
    <citation type="submission" date="2016-06" db="EMBL/GenBank/DDBJ databases">
        <title>Evolution of pathogenesis and genome organization in the Tremellales.</title>
        <authorList>
            <person name="Cuomo C."/>
            <person name="Litvintseva A."/>
            <person name="Heitman J."/>
            <person name="Chen Y."/>
            <person name="Sun S."/>
            <person name="Springer D."/>
            <person name="Dromer F."/>
            <person name="Young S."/>
            <person name="Zeng Q."/>
            <person name="Chapman S."/>
            <person name="Gujja S."/>
            <person name="Saif S."/>
            <person name="Birren B."/>
        </authorList>
    </citation>
    <scope>NUCLEOTIDE SEQUENCE [LARGE SCALE GENOMIC DNA]</scope>
    <source>
        <strain evidence="7 8">CBS 6273</strain>
    </source>
</reference>
<dbReference type="SUPFAM" id="SSF103481">
    <property type="entry name" value="Multidrug resistance efflux transporter EmrE"/>
    <property type="match status" value="1"/>
</dbReference>
<evidence type="ECO:0000256" key="3">
    <source>
        <dbReference type="ARBA" id="ARBA00022989"/>
    </source>
</evidence>
<organism evidence="7 8">
    <name type="scientific">Cryptococcus amylolentus CBS 6273</name>
    <dbReference type="NCBI Taxonomy" id="1296118"/>
    <lineage>
        <taxon>Eukaryota</taxon>
        <taxon>Fungi</taxon>
        <taxon>Dikarya</taxon>
        <taxon>Basidiomycota</taxon>
        <taxon>Agaricomycotina</taxon>
        <taxon>Tremellomycetes</taxon>
        <taxon>Tremellales</taxon>
        <taxon>Cryptococcaceae</taxon>
        <taxon>Cryptococcus</taxon>
    </lineage>
</organism>
<evidence type="ECO:0000313" key="8">
    <source>
        <dbReference type="Proteomes" id="UP000095149"/>
    </source>
</evidence>
<gene>
    <name evidence="7" type="ORF">I350_03510</name>
</gene>
<comment type="caution">
    <text evidence="7">The sequence shown here is derived from an EMBL/GenBank/DDBJ whole genome shotgun (WGS) entry which is preliminary data.</text>
</comment>
<evidence type="ECO:0000256" key="6">
    <source>
        <dbReference type="SAM" id="Phobius"/>
    </source>
</evidence>
<evidence type="ECO:0000313" key="7">
    <source>
        <dbReference type="EMBL" id="ODO07929.1"/>
    </source>
</evidence>
<feature type="transmembrane region" description="Helical" evidence="6">
    <location>
        <begin position="156"/>
        <end position="173"/>
    </location>
</feature>
<evidence type="ECO:0000256" key="2">
    <source>
        <dbReference type="ARBA" id="ARBA00022692"/>
    </source>
</evidence>
<feature type="transmembrane region" description="Helical" evidence="6">
    <location>
        <begin position="225"/>
        <end position="244"/>
    </location>
</feature>
<evidence type="ECO:0008006" key="9">
    <source>
        <dbReference type="Google" id="ProtNLM"/>
    </source>
</evidence>
<dbReference type="PANTHER" id="PTHR12570">
    <property type="match status" value="1"/>
</dbReference>
<proteinExistence type="predicted"/>
<dbReference type="PANTHER" id="PTHR12570:SF85">
    <property type="entry name" value="DUF803 DOMAIN MEMBRANE PROTEIN (AFU_ORTHOLOGUE AFUA_1G15880)"/>
    <property type="match status" value="1"/>
</dbReference>
<keyword evidence="2 6" id="KW-0812">Transmembrane</keyword>
<dbReference type="Proteomes" id="UP000095149">
    <property type="component" value="Unassembled WGS sequence"/>
</dbReference>
<feature type="region of interest" description="Disordered" evidence="5">
    <location>
        <begin position="407"/>
        <end position="459"/>
    </location>
</feature>
<dbReference type="InterPro" id="IPR037185">
    <property type="entry name" value="EmrE-like"/>
</dbReference>
<feature type="transmembrane region" description="Helical" evidence="6">
    <location>
        <begin position="117"/>
        <end position="136"/>
    </location>
</feature>
<dbReference type="GO" id="GO:0016020">
    <property type="term" value="C:membrane"/>
    <property type="evidence" value="ECO:0007669"/>
    <property type="project" value="UniProtKB-SubCell"/>
</dbReference>
<dbReference type="OrthoDB" id="6428174at2759"/>
<evidence type="ECO:0000256" key="5">
    <source>
        <dbReference type="SAM" id="MobiDB-lite"/>
    </source>
</evidence>
<dbReference type="Pfam" id="PF05653">
    <property type="entry name" value="Mg_trans_NIPA"/>
    <property type="match status" value="1"/>
</dbReference>
<feature type="transmembrane region" description="Helical" evidence="6">
    <location>
        <begin position="276"/>
        <end position="296"/>
    </location>
</feature>
<dbReference type="InterPro" id="IPR008521">
    <property type="entry name" value="Mg_trans_NIPA"/>
</dbReference>
<sequence>MLEEKYIGLGLALGGTFLIGSSFIITKKGLNDAAARSDEYPHSHQRSNNSRSASDDLAYLQNPIWWAGMITMVVGEVANFAAYTFAPAILVTPLGAMSVIIGAILASFLLDEKLGRLGVCGCAACIIGSVVIVLHAPSDKEVETVDEILSYAARPIFLIYITFVGVFSLFMIYRVVPTHGTKNPMVYLSICSLVGSVSVMAIKGFGVALKLTLSGNNQLTHVSTYVFLVVVVGCIVVQMVIELLQQSTGYFLHQCASSNIPPRYICAHRSISVNPIYYVFFTTATIIASALLFSGFNTPGGVNTISLICGFLTIFMGVYLLNISREPETPHPTTSLESGLMNPRMSMSGRLSMESNGAGFGYGAVPGSSYAADGSLQSAGHGRRSNLYRAQNSTLFNAFEEEGVPLGELPEEDESSDDEGGRRGQRGQQGPGRSLLGGKKGREGDVEGGRHPAYQDSGR</sequence>
<feature type="transmembrane region" description="Helical" evidence="6">
    <location>
        <begin position="302"/>
        <end position="321"/>
    </location>
</feature>
<feature type="transmembrane region" description="Helical" evidence="6">
    <location>
        <begin position="185"/>
        <end position="205"/>
    </location>
</feature>
<keyword evidence="3 6" id="KW-1133">Transmembrane helix</keyword>